<dbReference type="Proteomes" id="UP000054618">
    <property type="component" value="Unassembled WGS sequence"/>
</dbReference>
<keyword evidence="2" id="KW-1185">Reference proteome</keyword>
<dbReference type="RefSeq" id="WP_058506867.1">
    <property type="nucleotide sequence ID" value="NZ_CAAAIK010000015.1"/>
</dbReference>
<proteinExistence type="predicted"/>
<dbReference type="GO" id="GO:0005840">
    <property type="term" value="C:ribosome"/>
    <property type="evidence" value="ECO:0007669"/>
    <property type="project" value="UniProtKB-KW"/>
</dbReference>
<evidence type="ECO:0000313" key="2">
    <source>
        <dbReference type="Proteomes" id="UP000054618"/>
    </source>
</evidence>
<sequence length="229" mass="26046">MIVLYVPFARAEAGDLVAGMDEWLRNHLPNSAESIRVVYFGEPLKLALLYEPLQVYICAHGYANSSLEVGNHKNYTQALRISAEKVAQRFNYDFLLVHHRICSIHVYCCGESRKNSAIASQLTEDLQLFECRIVSYSGILTVPDMNGTQWSLDGNSRVPVGFTARELKSKSLAANSDSDRVLITKSSSLWWRDSQESRKMSFFMHQKLDRKRKFEDVYHSEQSALSASL</sequence>
<accession>A0A0W0Y5K0</accession>
<name>A0A0W0Y5K0_9GAMM</name>
<reference evidence="1 2" key="1">
    <citation type="submission" date="2015-11" db="EMBL/GenBank/DDBJ databases">
        <title>Genomic analysis of 38 Legionella species identifies large and diverse effector repertoires.</title>
        <authorList>
            <person name="Burstein D."/>
            <person name="Amaro F."/>
            <person name="Zusman T."/>
            <person name="Lifshitz Z."/>
            <person name="Cohen O."/>
            <person name="Gilbert J.A."/>
            <person name="Pupko T."/>
            <person name="Shuman H.A."/>
            <person name="Segal G."/>
        </authorList>
    </citation>
    <scope>NUCLEOTIDE SEQUENCE [LARGE SCALE GENOMIC DNA]</scope>
    <source>
        <strain evidence="1 2">CDC#1442-AUS-E</strain>
    </source>
</reference>
<keyword evidence="1" id="KW-0687">Ribonucleoprotein</keyword>
<protein>
    <submittedName>
        <fullName evidence="1">RNA binding protein (Contains ribosomal protein S1 domain)</fullName>
    </submittedName>
</protein>
<evidence type="ECO:0000313" key="1">
    <source>
        <dbReference type="EMBL" id="KTD51926.1"/>
    </source>
</evidence>
<dbReference type="AlphaFoldDB" id="A0A0W0Y5K0"/>
<dbReference type="PATRIC" id="fig|45073.5.peg.812"/>
<dbReference type="OrthoDB" id="5651204at2"/>
<keyword evidence="1" id="KW-0689">Ribosomal protein</keyword>
<gene>
    <name evidence="1" type="ORF">Lqui_0770</name>
</gene>
<dbReference type="EMBL" id="LNYS01000006">
    <property type="protein sequence ID" value="KTD51926.1"/>
    <property type="molecule type" value="Genomic_DNA"/>
</dbReference>
<comment type="caution">
    <text evidence="1">The sequence shown here is derived from an EMBL/GenBank/DDBJ whole genome shotgun (WGS) entry which is preliminary data.</text>
</comment>
<organism evidence="1 2">
    <name type="scientific">Legionella quinlivanii</name>
    <dbReference type="NCBI Taxonomy" id="45073"/>
    <lineage>
        <taxon>Bacteria</taxon>
        <taxon>Pseudomonadati</taxon>
        <taxon>Pseudomonadota</taxon>
        <taxon>Gammaproteobacteria</taxon>
        <taxon>Legionellales</taxon>
        <taxon>Legionellaceae</taxon>
        <taxon>Legionella</taxon>
    </lineage>
</organism>